<name>A0A0N5CI64_STREA</name>
<dbReference type="WBParaSite" id="SPAL_0001752384.1">
    <property type="protein sequence ID" value="SPAL_0001752384.1"/>
    <property type="gene ID" value="SPAL_0001752384"/>
</dbReference>
<keyword evidence="1" id="KW-1185">Reference proteome</keyword>
<organism evidence="1 2">
    <name type="scientific">Strongyloides papillosus</name>
    <name type="common">Intestinal threadworm</name>
    <dbReference type="NCBI Taxonomy" id="174720"/>
    <lineage>
        <taxon>Eukaryota</taxon>
        <taxon>Metazoa</taxon>
        <taxon>Ecdysozoa</taxon>
        <taxon>Nematoda</taxon>
        <taxon>Chromadorea</taxon>
        <taxon>Rhabditida</taxon>
        <taxon>Tylenchina</taxon>
        <taxon>Panagrolaimomorpha</taxon>
        <taxon>Strongyloidoidea</taxon>
        <taxon>Strongyloididae</taxon>
        <taxon>Strongyloides</taxon>
    </lineage>
</organism>
<dbReference type="Proteomes" id="UP000046392">
    <property type="component" value="Unplaced"/>
</dbReference>
<reference evidence="2" key="1">
    <citation type="submission" date="2017-02" db="UniProtKB">
        <authorList>
            <consortium name="WormBaseParasite"/>
        </authorList>
    </citation>
    <scope>IDENTIFICATION</scope>
</reference>
<dbReference type="AlphaFoldDB" id="A0A0N5CI64"/>
<sequence length="130" mass="15505">MSSNINIAAVVRNLFISLLTFIPNHGVKDYSKEKLSEIVFRFLCDYQDYDKKKDKKNEIDVFMNMLYSGLSNFKVQNFINQKEIEDFFVETLNKMPEKQKFHILSKLFQSSVEKYNDEKEIKKMLVEKNQ</sequence>
<evidence type="ECO:0000313" key="2">
    <source>
        <dbReference type="WBParaSite" id="SPAL_0001752384.1"/>
    </source>
</evidence>
<evidence type="ECO:0000313" key="1">
    <source>
        <dbReference type="Proteomes" id="UP000046392"/>
    </source>
</evidence>
<proteinExistence type="predicted"/>
<accession>A0A0N5CI64</accession>
<protein>
    <submittedName>
        <fullName evidence="2">Uncharacterized protein</fullName>
    </submittedName>
</protein>